<feature type="region of interest" description="Disordered" evidence="1">
    <location>
        <begin position="269"/>
        <end position="516"/>
    </location>
</feature>
<feature type="compositionally biased region" description="Basic and acidic residues" evidence="1">
    <location>
        <begin position="149"/>
        <end position="160"/>
    </location>
</feature>
<proteinExistence type="predicted"/>
<feature type="region of interest" description="Disordered" evidence="1">
    <location>
        <begin position="98"/>
        <end position="244"/>
    </location>
</feature>
<sequence length="592" mass="63745">MIRLRTSQVELTSQDVAYTIRRIILQRRAIRAAESAAALALQNARIKGLLSKLPDELPVSLPQRSGYDSRDESIVGEEPVIGGHREFWRKVVAEAGATDDAASEDGDGAAGPAAYAQGESKLADRSSLLPCRPGGEDDVKHGASYYQNRGRDPRADDFRQKGQGGRLDGAGGGSEFCSPSISVSSFGWPRRDVGGGGRGDGDGSDEEPSSSEFEEDVPSDSELSPRMSQLGDSGQSQRRVKLASAEEEASLFALHRSFSAQLSFDGASESLYHSSRPQPSLLSPPIRASDSQLPSPLSGSVNTQTRLHSALRRSPPRVAQFSSPRSGEPAMGLPIWRNSDYEAPTPQRARRYRPRTSTYSFEESEPTSSRGNTEAQDRNTQITQTTSGDAVVQTSDDVAPLTTDNGAPEGDGQSLRQPSVASGPAQLPDTATVLSSSDTSRSSERRGSDRSSAVFVHQSPIITVPPPSPIPPTIGASERLSDPVTSTQRIQVYNDNRHRRNGRPPAPATRSSSATAHAVARLLRASGVTLPDFLENPVENTAETEGEQRGSWAHRSAQGIAQRNFDEWMGSNGQNGHRHQRTRRESETSEES</sequence>
<gene>
    <name evidence="2" type="ORF">GP486_002955</name>
</gene>
<dbReference type="AlphaFoldDB" id="A0A9P8LE41"/>
<comment type="caution">
    <text evidence="2">The sequence shown here is derived from an EMBL/GenBank/DDBJ whole genome shotgun (WGS) entry which is preliminary data.</text>
</comment>
<dbReference type="Proteomes" id="UP000750711">
    <property type="component" value="Unassembled WGS sequence"/>
</dbReference>
<feature type="compositionally biased region" description="Polar residues" evidence="1">
    <location>
        <begin position="483"/>
        <end position="494"/>
    </location>
</feature>
<feature type="compositionally biased region" description="Acidic residues" evidence="1">
    <location>
        <begin position="202"/>
        <end position="219"/>
    </location>
</feature>
<feature type="compositionally biased region" description="Pro residues" evidence="1">
    <location>
        <begin position="463"/>
        <end position="472"/>
    </location>
</feature>
<evidence type="ECO:0000313" key="2">
    <source>
        <dbReference type="EMBL" id="KAH0562353.1"/>
    </source>
</evidence>
<feature type="compositionally biased region" description="Basic and acidic residues" evidence="1">
    <location>
        <begin position="583"/>
        <end position="592"/>
    </location>
</feature>
<feature type="region of interest" description="Disordered" evidence="1">
    <location>
        <begin position="534"/>
        <end position="592"/>
    </location>
</feature>
<evidence type="ECO:0000313" key="3">
    <source>
        <dbReference type="Proteomes" id="UP000750711"/>
    </source>
</evidence>
<feature type="compositionally biased region" description="Low complexity" evidence="1">
    <location>
        <begin position="110"/>
        <end position="119"/>
    </location>
</feature>
<accession>A0A9P8LE41</accession>
<protein>
    <submittedName>
        <fullName evidence="2">Uncharacterized protein</fullName>
    </submittedName>
</protein>
<evidence type="ECO:0000256" key="1">
    <source>
        <dbReference type="SAM" id="MobiDB-lite"/>
    </source>
</evidence>
<reference evidence="2" key="1">
    <citation type="submission" date="2021-03" db="EMBL/GenBank/DDBJ databases">
        <title>Comparative genomics and phylogenomic investigation of the class Geoglossomycetes provide insights into ecological specialization and systematics.</title>
        <authorList>
            <person name="Melie T."/>
            <person name="Pirro S."/>
            <person name="Miller A.N."/>
            <person name="Quandt A."/>
        </authorList>
    </citation>
    <scope>NUCLEOTIDE SEQUENCE</scope>
    <source>
        <strain evidence="2">CAQ_001_2017</strain>
    </source>
</reference>
<feature type="compositionally biased region" description="Low complexity" evidence="1">
    <location>
        <begin position="274"/>
        <end position="285"/>
    </location>
</feature>
<organism evidence="2 3">
    <name type="scientific">Trichoglossum hirsutum</name>
    <dbReference type="NCBI Taxonomy" id="265104"/>
    <lineage>
        <taxon>Eukaryota</taxon>
        <taxon>Fungi</taxon>
        <taxon>Dikarya</taxon>
        <taxon>Ascomycota</taxon>
        <taxon>Pezizomycotina</taxon>
        <taxon>Geoglossomycetes</taxon>
        <taxon>Geoglossales</taxon>
        <taxon>Geoglossaceae</taxon>
        <taxon>Trichoglossum</taxon>
    </lineage>
</organism>
<feature type="compositionally biased region" description="Gly residues" evidence="1">
    <location>
        <begin position="162"/>
        <end position="174"/>
    </location>
</feature>
<keyword evidence="3" id="KW-1185">Reference proteome</keyword>
<dbReference type="EMBL" id="JAGHQM010000365">
    <property type="protein sequence ID" value="KAH0562353.1"/>
    <property type="molecule type" value="Genomic_DNA"/>
</dbReference>
<feature type="compositionally biased region" description="Polar residues" evidence="1">
    <location>
        <begin position="355"/>
        <end position="396"/>
    </location>
</feature>
<feature type="compositionally biased region" description="Polar residues" evidence="1">
    <location>
        <begin position="289"/>
        <end position="307"/>
    </location>
</feature>
<name>A0A9P8LE41_9PEZI</name>
<feature type="compositionally biased region" description="Polar residues" evidence="1">
    <location>
        <begin position="226"/>
        <end position="237"/>
    </location>
</feature>